<dbReference type="EMBL" id="BGPR01003533">
    <property type="protein sequence ID" value="GBM89363.1"/>
    <property type="molecule type" value="Genomic_DNA"/>
</dbReference>
<reference evidence="1 2" key="1">
    <citation type="journal article" date="2019" name="Sci. Rep.">
        <title>Orb-weaving spider Araneus ventricosus genome elucidates the spidroin gene catalogue.</title>
        <authorList>
            <person name="Kono N."/>
            <person name="Nakamura H."/>
            <person name="Ohtoshi R."/>
            <person name="Moran D.A.P."/>
            <person name="Shinohara A."/>
            <person name="Yoshida Y."/>
            <person name="Fujiwara M."/>
            <person name="Mori M."/>
            <person name="Tomita M."/>
            <person name="Arakawa K."/>
        </authorList>
    </citation>
    <scope>NUCLEOTIDE SEQUENCE [LARGE SCALE GENOMIC DNA]</scope>
</reference>
<organism evidence="1 2">
    <name type="scientific">Araneus ventricosus</name>
    <name type="common">Orbweaver spider</name>
    <name type="synonym">Epeira ventricosa</name>
    <dbReference type="NCBI Taxonomy" id="182803"/>
    <lineage>
        <taxon>Eukaryota</taxon>
        <taxon>Metazoa</taxon>
        <taxon>Ecdysozoa</taxon>
        <taxon>Arthropoda</taxon>
        <taxon>Chelicerata</taxon>
        <taxon>Arachnida</taxon>
        <taxon>Araneae</taxon>
        <taxon>Araneomorphae</taxon>
        <taxon>Entelegynae</taxon>
        <taxon>Araneoidea</taxon>
        <taxon>Araneidae</taxon>
        <taxon>Araneus</taxon>
    </lineage>
</organism>
<proteinExistence type="predicted"/>
<sequence>MMKWRKFDRTIIMPLPLYNRSYPHCRVNLAGPTGQTLTPLLFGYAIRSHFQNTQLQIQLFPNVIREQNAILYFNEINYRDLSCLFSNGLDGIVRSSYARGQAVAGDGY</sequence>
<evidence type="ECO:0000313" key="1">
    <source>
        <dbReference type="EMBL" id="GBM89363.1"/>
    </source>
</evidence>
<gene>
    <name evidence="1" type="ORF">AVEN_59471_1</name>
</gene>
<keyword evidence="2" id="KW-1185">Reference proteome</keyword>
<evidence type="ECO:0000313" key="2">
    <source>
        <dbReference type="Proteomes" id="UP000499080"/>
    </source>
</evidence>
<dbReference type="AlphaFoldDB" id="A0A4Y2JGC1"/>
<accession>A0A4Y2JGC1</accession>
<protein>
    <submittedName>
        <fullName evidence="1">Uncharacterized protein</fullName>
    </submittedName>
</protein>
<name>A0A4Y2JGC1_ARAVE</name>
<comment type="caution">
    <text evidence="1">The sequence shown here is derived from an EMBL/GenBank/DDBJ whole genome shotgun (WGS) entry which is preliminary data.</text>
</comment>
<dbReference type="Proteomes" id="UP000499080">
    <property type="component" value="Unassembled WGS sequence"/>
</dbReference>